<feature type="chain" id="PRO_5046976086" evidence="1">
    <location>
        <begin position="26"/>
        <end position="187"/>
    </location>
</feature>
<name>A0ABS3RN73_9ACTN</name>
<dbReference type="EMBL" id="JAGEPF010000007">
    <property type="protein sequence ID" value="MBO2458194.1"/>
    <property type="molecule type" value="Genomic_DNA"/>
</dbReference>
<dbReference type="RefSeq" id="WP_208240009.1">
    <property type="nucleotide sequence ID" value="NZ_JAGEPF010000007.1"/>
</dbReference>
<protein>
    <submittedName>
        <fullName evidence="2">Uncharacterized protein</fullName>
    </submittedName>
</protein>
<accession>A0ABS3RN73</accession>
<gene>
    <name evidence="2" type="ORF">J4709_11510</name>
</gene>
<keyword evidence="1" id="KW-0732">Signal</keyword>
<feature type="signal peptide" evidence="1">
    <location>
        <begin position="1"/>
        <end position="25"/>
    </location>
</feature>
<comment type="caution">
    <text evidence="2">The sequence shown here is derived from an EMBL/GenBank/DDBJ whole genome shotgun (WGS) entry which is preliminary data.</text>
</comment>
<evidence type="ECO:0000256" key="1">
    <source>
        <dbReference type="SAM" id="SignalP"/>
    </source>
</evidence>
<sequence length="187" mass="19149">MKHRVLLVSTAAGAFLLGGTATATAGEPPVPDEVETAWVAGHLITLYVDTPDAASSGPSGARPDADVFLVAPMDPAHPLDPGAVIPSPPAPAPIVVPVHDTVLDRPTAPSDCFGVQVLAAPGAGGRVLTRPDPNGGATLAWAVVAGGHRVRLTSGPVIRWAARRGLVVLDRSWPGYGGTCWTGAWRR</sequence>
<evidence type="ECO:0000313" key="3">
    <source>
        <dbReference type="Proteomes" id="UP000680206"/>
    </source>
</evidence>
<organism evidence="2 3">
    <name type="scientific">Actinomadura violacea</name>
    <dbReference type="NCBI Taxonomy" id="2819934"/>
    <lineage>
        <taxon>Bacteria</taxon>
        <taxon>Bacillati</taxon>
        <taxon>Actinomycetota</taxon>
        <taxon>Actinomycetes</taxon>
        <taxon>Streptosporangiales</taxon>
        <taxon>Thermomonosporaceae</taxon>
        <taxon>Actinomadura</taxon>
    </lineage>
</organism>
<proteinExistence type="predicted"/>
<dbReference type="Proteomes" id="UP000680206">
    <property type="component" value="Unassembled WGS sequence"/>
</dbReference>
<evidence type="ECO:0000313" key="2">
    <source>
        <dbReference type="EMBL" id="MBO2458194.1"/>
    </source>
</evidence>
<keyword evidence="3" id="KW-1185">Reference proteome</keyword>
<reference evidence="2 3" key="1">
    <citation type="submission" date="2021-03" db="EMBL/GenBank/DDBJ databases">
        <title>Actinomadura violae sp. nov., isolated from lichen in Thailand.</title>
        <authorList>
            <person name="Kanchanasin P."/>
            <person name="Saeng-In P."/>
            <person name="Phongsopitanun W."/>
            <person name="Yuki M."/>
            <person name="Kudo T."/>
            <person name="Ohkuma M."/>
            <person name="Tanasupawat S."/>
        </authorList>
    </citation>
    <scope>NUCLEOTIDE SEQUENCE [LARGE SCALE GENOMIC DNA]</scope>
    <source>
        <strain evidence="2 3">LCR2-06</strain>
    </source>
</reference>